<evidence type="ECO:0000313" key="2">
    <source>
        <dbReference type="EMBL" id="PKQ68470.1"/>
    </source>
</evidence>
<reference evidence="2 3" key="1">
    <citation type="journal article" date="2017" name="Front. Microbiol.">
        <title>Labilibaculum manganireducens gen. nov., sp. nov. and Labilibaculum filiforme sp. nov., Novel Bacteroidetes Isolated from Subsurface Sediments of the Baltic Sea.</title>
        <authorList>
            <person name="Vandieken V."/>
            <person name="Marshall I.P."/>
            <person name="Niemann H."/>
            <person name="Engelen B."/>
            <person name="Cypionka H."/>
        </authorList>
    </citation>
    <scope>NUCLEOTIDE SEQUENCE [LARGE SCALE GENOMIC DNA]</scope>
    <source>
        <strain evidence="2 3">59.10-2M</strain>
    </source>
</reference>
<gene>
    <name evidence="2" type="ORF">BZG01_04455</name>
</gene>
<accession>A0A2N3IDU6</accession>
<name>A0A2N3IDU6_9BACT</name>
<keyword evidence="3" id="KW-1185">Reference proteome</keyword>
<dbReference type="RefSeq" id="WP_101308632.1">
    <property type="nucleotide sequence ID" value="NZ_CAXXEE010000003.1"/>
</dbReference>
<dbReference type="InterPro" id="IPR025868">
    <property type="entry name" value="Zn_ribbon_dom_put"/>
</dbReference>
<evidence type="ECO:0000259" key="1">
    <source>
        <dbReference type="Pfam" id="PF12674"/>
    </source>
</evidence>
<evidence type="ECO:0000313" key="3">
    <source>
        <dbReference type="Proteomes" id="UP000233618"/>
    </source>
</evidence>
<sequence length="86" mass="9829">MNKANKMCQSCGMPMKKDPQAGGTNADGSKNLKYCSYCYANGEFLYTGTLHDFQNFCKQKMMEGGHSKLISWLFTRGMGRLERWKK</sequence>
<dbReference type="EMBL" id="MVDE01000004">
    <property type="protein sequence ID" value="PKQ68470.1"/>
    <property type="molecule type" value="Genomic_DNA"/>
</dbReference>
<dbReference type="Proteomes" id="UP000233618">
    <property type="component" value="Unassembled WGS sequence"/>
</dbReference>
<protein>
    <recommendedName>
        <fullName evidence="1">Putative zinc ribbon domain-containing protein</fullName>
    </recommendedName>
</protein>
<dbReference type="AlphaFoldDB" id="A0A2N3IDU6"/>
<comment type="caution">
    <text evidence="2">The sequence shown here is derived from an EMBL/GenBank/DDBJ whole genome shotgun (WGS) entry which is preliminary data.</text>
</comment>
<dbReference type="Pfam" id="PF12674">
    <property type="entry name" value="Zn_ribbon_2"/>
    <property type="match status" value="1"/>
</dbReference>
<proteinExistence type="predicted"/>
<feature type="domain" description="Putative zinc ribbon" evidence="1">
    <location>
        <begin position="7"/>
        <end position="85"/>
    </location>
</feature>
<organism evidence="2 3">
    <name type="scientific">Labilibaculum manganireducens</name>
    <dbReference type="NCBI Taxonomy" id="1940525"/>
    <lineage>
        <taxon>Bacteria</taxon>
        <taxon>Pseudomonadati</taxon>
        <taxon>Bacteroidota</taxon>
        <taxon>Bacteroidia</taxon>
        <taxon>Marinilabiliales</taxon>
        <taxon>Marinifilaceae</taxon>
        <taxon>Labilibaculum</taxon>
    </lineage>
</organism>